<reference evidence="14 15" key="1">
    <citation type="submission" date="2019-11" db="EMBL/GenBank/DDBJ databases">
        <authorList>
            <person name="Jiao W.-B."/>
            <person name="Schneeberger K."/>
        </authorList>
    </citation>
    <scope>NUCLEOTIDE SEQUENCE [LARGE SCALE GENOMIC DNA]</scope>
    <source>
        <strain evidence="15">cv. An-1</strain>
        <strain evidence="16">cv. C24</strain>
    </source>
</reference>
<feature type="compositionally biased region" description="Polar residues" evidence="10">
    <location>
        <begin position="133"/>
        <end position="144"/>
    </location>
</feature>
<keyword evidence="4" id="KW-0336">GPI-anchor</keyword>
<evidence type="ECO:0000256" key="6">
    <source>
        <dbReference type="ARBA" id="ARBA00023136"/>
    </source>
</evidence>
<dbReference type="AlphaFoldDB" id="A0A654EP24"/>
<evidence type="ECO:0000256" key="9">
    <source>
        <dbReference type="ARBA" id="ARBA00023288"/>
    </source>
</evidence>
<evidence type="ECO:0000256" key="4">
    <source>
        <dbReference type="ARBA" id="ARBA00022622"/>
    </source>
</evidence>
<feature type="domain" description="Bifunctional inhibitor/plant lipid transfer protein/seed storage helical" evidence="12">
    <location>
        <begin position="30"/>
        <end position="107"/>
    </location>
</feature>
<dbReference type="GO" id="GO:0005886">
    <property type="term" value="C:plasma membrane"/>
    <property type="evidence" value="ECO:0007669"/>
    <property type="project" value="UniProtKB-SubCell"/>
</dbReference>
<evidence type="ECO:0000256" key="5">
    <source>
        <dbReference type="ARBA" id="ARBA00022729"/>
    </source>
</evidence>
<evidence type="ECO:0000313" key="14">
    <source>
        <dbReference type="EMBL" id="VYS50954.1"/>
    </source>
</evidence>
<evidence type="ECO:0000256" key="11">
    <source>
        <dbReference type="SAM" id="SignalP"/>
    </source>
</evidence>
<evidence type="ECO:0000313" key="15">
    <source>
        <dbReference type="Proteomes" id="UP000426265"/>
    </source>
</evidence>
<dbReference type="InterPro" id="IPR016140">
    <property type="entry name" value="Bifunc_inhib/LTP/seed_store"/>
</dbReference>
<feature type="signal peptide" evidence="11">
    <location>
        <begin position="1"/>
        <end position="24"/>
    </location>
</feature>
<feature type="compositionally biased region" description="Low complexity" evidence="10">
    <location>
        <begin position="108"/>
        <end position="132"/>
    </location>
</feature>
<evidence type="ECO:0000259" key="12">
    <source>
        <dbReference type="SMART" id="SM00499"/>
    </source>
</evidence>
<dbReference type="Proteomes" id="UP000426265">
    <property type="component" value="Unassembled WGS sequence"/>
</dbReference>
<organism evidence="14 15">
    <name type="scientific">Arabidopsis thaliana</name>
    <name type="common">Mouse-ear cress</name>
    <dbReference type="NCBI Taxonomy" id="3702"/>
    <lineage>
        <taxon>Eukaryota</taxon>
        <taxon>Viridiplantae</taxon>
        <taxon>Streptophyta</taxon>
        <taxon>Embryophyta</taxon>
        <taxon>Tracheophyta</taxon>
        <taxon>Spermatophyta</taxon>
        <taxon>Magnoliopsida</taxon>
        <taxon>eudicotyledons</taxon>
        <taxon>Gunneridae</taxon>
        <taxon>Pentapetalae</taxon>
        <taxon>rosids</taxon>
        <taxon>malvids</taxon>
        <taxon>Brassicales</taxon>
        <taxon>Brassicaceae</taxon>
        <taxon>Camelineae</taxon>
        <taxon>Arabidopsis</taxon>
    </lineage>
</organism>
<evidence type="ECO:0000313" key="16">
    <source>
        <dbReference type="Proteomes" id="UP000434276"/>
    </source>
</evidence>
<dbReference type="OrthoDB" id="664243at2759"/>
<dbReference type="SMART" id="SM00499">
    <property type="entry name" value="AAI"/>
    <property type="match status" value="1"/>
</dbReference>
<accession>A0A5S9WU53</accession>
<evidence type="ECO:0000256" key="7">
    <source>
        <dbReference type="ARBA" id="ARBA00023157"/>
    </source>
</evidence>
<dbReference type="Gene3D" id="1.10.110.10">
    <property type="entry name" value="Plant lipid-transfer and hydrophobic proteins"/>
    <property type="match status" value="1"/>
</dbReference>
<keyword evidence="7" id="KW-1015">Disulfide bond</keyword>
<dbReference type="InterPro" id="IPR043325">
    <property type="entry name" value="LTSS"/>
</dbReference>
<accession>A0A654EP24</accession>
<comment type="subcellular location">
    <subcellularLocation>
        <location evidence="1">Cell membrane</location>
        <topology evidence="1">Lipid-anchor</topology>
        <topology evidence="1">GPI-anchor</topology>
    </subcellularLocation>
</comment>
<keyword evidence="3" id="KW-1003">Cell membrane</keyword>
<dbReference type="EMBL" id="CACRSJ010000104">
    <property type="protein sequence ID" value="VYS50954.1"/>
    <property type="molecule type" value="Genomic_DNA"/>
</dbReference>
<dbReference type="PANTHER" id="PTHR33044">
    <property type="entry name" value="BIFUNCTIONAL INHIBITOR/LIPID-TRANSFER PROTEIN/SEED STORAGE 2S ALBUMIN SUPERFAMILY PROTEIN-RELATED"/>
    <property type="match status" value="1"/>
</dbReference>
<comment type="similarity">
    <text evidence="2">Belongs to the plant LTP family.</text>
</comment>
<keyword evidence="6" id="KW-0472">Membrane</keyword>
<protein>
    <recommendedName>
        <fullName evidence="12">Bifunctional inhibitor/plant lipid transfer protein/seed storage helical domain-containing protein</fullName>
    </recommendedName>
</protein>
<gene>
    <name evidence="14" type="ORF">AN1_LOCUS6424</name>
    <name evidence="13" type="ORF">C24_LOCUS6316</name>
</gene>
<evidence type="ECO:0000256" key="1">
    <source>
        <dbReference type="ARBA" id="ARBA00004609"/>
    </source>
</evidence>
<keyword evidence="8" id="KW-0325">Glycoprotein</keyword>
<dbReference type="CDD" id="cd00010">
    <property type="entry name" value="AAI_LTSS"/>
    <property type="match status" value="1"/>
</dbReference>
<sequence length="193" mass="19851">MASSTLLITLLISLSAFFLRMVLAQVPATCASRLLSLAPCGPFVQGFAQLPAQPCCDSLNQIYSQEATCLCLFLNNTSTLSPAFPINQTLALQLPPLCNIPANSSTCSSSSPGEAPSDSSSVAPPPSSSTGSQISQGAKNNSRVAATPVAQMAPRPTSFMGLGYGLKSSGSKSEIQLTIFALAAILPATLLLI</sequence>
<proteinExistence type="inferred from homology"/>
<evidence type="ECO:0000256" key="2">
    <source>
        <dbReference type="ARBA" id="ARBA00009748"/>
    </source>
</evidence>
<dbReference type="SUPFAM" id="SSF47699">
    <property type="entry name" value="Bifunctional inhibitor/lipid-transfer protein/seed storage 2S albumin"/>
    <property type="match status" value="1"/>
</dbReference>
<evidence type="ECO:0000256" key="10">
    <source>
        <dbReference type="SAM" id="MobiDB-lite"/>
    </source>
</evidence>
<evidence type="ECO:0000256" key="8">
    <source>
        <dbReference type="ARBA" id="ARBA00023180"/>
    </source>
</evidence>
<dbReference type="InterPro" id="IPR036312">
    <property type="entry name" value="Bifun_inhib/LTP/seed_sf"/>
</dbReference>
<dbReference type="GO" id="GO:0098552">
    <property type="term" value="C:side of membrane"/>
    <property type="evidence" value="ECO:0007669"/>
    <property type="project" value="UniProtKB-KW"/>
</dbReference>
<dbReference type="Proteomes" id="UP000434276">
    <property type="component" value="Unassembled WGS sequence"/>
</dbReference>
<feature type="chain" id="PRO_5033513752" description="Bifunctional inhibitor/plant lipid transfer protein/seed storage helical domain-containing protein" evidence="11">
    <location>
        <begin position="25"/>
        <end position="193"/>
    </location>
</feature>
<name>A0A654EP24_ARATH</name>
<dbReference type="ExpressionAtlas" id="A0A654EP24">
    <property type="expression patterns" value="baseline and differential"/>
</dbReference>
<dbReference type="Pfam" id="PF14368">
    <property type="entry name" value="LTP_2"/>
    <property type="match status" value="1"/>
</dbReference>
<dbReference type="EMBL" id="CACSHJ010000087">
    <property type="protein sequence ID" value="CAA0333665.1"/>
    <property type="molecule type" value="Genomic_DNA"/>
</dbReference>
<evidence type="ECO:0000256" key="3">
    <source>
        <dbReference type="ARBA" id="ARBA00022475"/>
    </source>
</evidence>
<feature type="region of interest" description="Disordered" evidence="10">
    <location>
        <begin position="108"/>
        <end position="150"/>
    </location>
</feature>
<keyword evidence="9" id="KW-0449">Lipoprotein</keyword>
<evidence type="ECO:0000313" key="13">
    <source>
        <dbReference type="EMBL" id="CAA0333665.1"/>
    </source>
</evidence>
<keyword evidence="5 11" id="KW-0732">Signal</keyword>